<dbReference type="EMBL" id="JAPTSV010000013">
    <property type="protein sequence ID" value="KAJ1521447.1"/>
    <property type="molecule type" value="Genomic_DNA"/>
</dbReference>
<name>A0AAV7X9T7_9NEOP</name>
<accession>A0AAV7X9T7</accession>
<evidence type="ECO:0000313" key="2">
    <source>
        <dbReference type="Proteomes" id="UP001075354"/>
    </source>
</evidence>
<dbReference type="PANTHER" id="PTHR13318:SF190">
    <property type="entry name" value="PARTNER OF PAIRED, ISOFORM B"/>
    <property type="match status" value="1"/>
</dbReference>
<evidence type="ECO:0000313" key="1">
    <source>
        <dbReference type="EMBL" id="KAJ1521447.1"/>
    </source>
</evidence>
<dbReference type="InterPro" id="IPR032675">
    <property type="entry name" value="LRR_dom_sf"/>
</dbReference>
<gene>
    <name evidence="1" type="ORF">ONE63_003115</name>
</gene>
<dbReference type="Gene3D" id="3.80.10.10">
    <property type="entry name" value="Ribonuclease Inhibitor"/>
    <property type="match status" value="2"/>
</dbReference>
<organism evidence="1 2">
    <name type="scientific">Megalurothrips usitatus</name>
    <name type="common">bean blossom thrips</name>
    <dbReference type="NCBI Taxonomy" id="439358"/>
    <lineage>
        <taxon>Eukaryota</taxon>
        <taxon>Metazoa</taxon>
        <taxon>Ecdysozoa</taxon>
        <taxon>Arthropoda</taxon>
        <taxon>Hexapoda</taxon>
        <taxon>Insecta</taxon>
        <taxon>Pterygota</taxon>
        <taxon>Neoptera</taxon>
        <taxon>Paraneoptera</taxon>
        <taxon>Thysanoptera</taxon>
        <taxon>Terebrantia</taxon>
        <taxon>Thripoidea</taxon>
        <taxon>Thripidae</taxon>
        <taxon>Megalurothrips</taxon>
    </lineage>
</organism>
<dbReference type="Proteomes" id="UP001075354">
    <property type="component" value="Chromosome 13"/>
</dbReference>
<dbReference type="GO" id="GO:0031146">
    <property type="term" value="P:SCF-dependent proteasomal ubiquitin-dependent protein catabolic process"/>
    <property type="evidence" value="ECO:0007669"/>
    <property type="project" value="TreeGrafter"/>
</dbReference>
<sequence>MTASGQPHERRLRWLRDAVEAVPEAGGARAAAVAAGLRHADLFLSYRNNHPACRVLERLLAALLPASTSRLDMTVAGSYVLREAVLRRLQALPQLRVLTLSESLHVHTNAALAASGLSALRRLRSVRAPWVCSDDMALALARHCPELEAVDASESARVTDRGAAALSSAPALRVAVLSGCRLTPRGYELLLGARPSLQRLGRVPALGAVVHAAAAAAAGAPLALTEWDSDHAPSAADAALCPAVASVCLSDVAVLLDTDGGAPLLPAGVRRLRVSWVGLRDHPAPLRLRLPAALTALDMMGHMVTVADAVLLGRQCPALRVLKLTTLCQDAAAPVPEHPAKAAPFRHLREFHLAGAGPLLEYVLRHAPALVRLSVTPGLPGDAAVPPWTDADMRRVVAANPLPELESFRLACPCELTMATVYLLVLGCPRLRALLDLNEWAVTDEERAELLEVAAANNWDLELGLTSGLAVLAAA</sequence>
<reference evidence="1" key="1">
    <citation type="submission" date="2022-12" db="EMBL/GenBank/DDBJ databases">
        <title>Chromosome-level genome assembly of the bean flower thrips Megalurothrips usitatus.</title>
        <authorList>
            <person name="Ma L."/>
            <person name="Liu Q."/>
            <person name="Li H."/>
            <person name="Cai W."/>
        </authorList>
    </citation>
    <scope>NUCLEOTIDE SEQUENCE</scope>
    <source>
        <strain evidence="1">Cailab_2022a</strain>
    </source>
</reference>
<dbReference type="AlphaFoldDB" id="A0AAV7X9T7"/>
<keyword evidence="2" id="KW-1185">Reference proteome</keyword>
<protein>
    <submittedName>
        <fullName evidence="1">Uncharacterized protein</fullName>
    </submittedName>
</protein>
<dbReference type="GO" id="GO:0019005">
    <property type="term" value="C:SCF ubiquitin ligase complex"/>
    <property type="evidence" value="ECO:0007669"/>
    <property type="project" value="TreeGrafter"/>
</dbReference>
<dbReference type="SUPFAM" id="SSF52047">
    <property type="entry name" value="RNI-like"/>
    <property type="match status" value="1"/>
</dbReference>
<dbReference type="PANTHER" id="PTHR13318">
    <property type="entry name" value="PARTNER OF PAIRED, ISOFORM B-RELATED"/>
    <property type="match status" value="1"/>
</dbReference>
<proteinExistence type="predicted"/>
<comment type="caution">
    <text evidence="1">The sequence shown here is derived from an EMBL/GenBank/DDBJ whole genome shotgun (WGS) entry which is preliminary data.</text>
</comment>